<evidence type="ECO:0000313" key="5">
    <source>
        <dbReference type="Proteomes" id="UP000729402"/>
    </source>
</evidence>
<dbReference type="OrthoDB" id="1742084at2759"/>
<dbReference type="Pfam" id="PF00439">
    <property type="entry name" value="Bromodomain"/>
    <property type="match status" value="1"/>
</dbReference>
<organism evidence="4 5">
    <name type="scientific">Zizania palustris</name>
    <name type="common">Northern wild rice</name>
    <dbReference type="NCBI Taxonomy" id="103762"/>
    <lineage>
        <taxon>Eukaryota</taxon>
        <taxon>Viridiplantae</taxon>
        <taxon>Streptophyta</taxon>
        <taxon>Embryophyta</taxon>
        <taxon>Tracheophyta</taxon>
        <taxon>Spermatophyta</taxon>
        <taxon>Magnoliopsida</taxon>
        <taxon>Liliopsida</taxon>
        <taxon>Poales</taxon>
        <taxon>Poaceae</taxon>
        <taxon>BOP clade</taxon>
        <taxon>Oryzoideae</taxon>
        <taxon>Oryzeae</taxon>
        <taxon>Zizaniinae</taxon>
        <taxon>Zizania</taxon>
    </lineage>
</organism>
<evidence type="ECO:0000259" key="3">
    <source>
        <dbReference type="PROSITE" id="PS50014"/>
    </source>
</evidence>
<dbReference type="SMART" id="SM00297">
    <property type="entry name" value="BROMO"/>
    <property type="match status" value="1"/>
</dbReference>
<comment type="caution">
    <text evidence="4">The sequence shown here is derived from an EMBL/GenBank/DDBJ whole genome shotgun (WGS) entry which is preliminary data.</text>
</comment>
<evidence type="ECO:0000256" key="2">
    <source>
        <dbReference type="SAM" id="MobiDB-lite"/>
    </source>
</evidence>
<feature type="compositionally biased region" description="Polar residues" evidence="2">
    <location>
        <begin position="306"/>
        <end position="315"/>
    </location>
</feature>
<dbReference type="PANTHER" id="PTHR37888">
    <property type="entry name" value="DNA-BINDING BROMODOMAIN-CONTAINING PROTEIN"/>
    <property type="match status" value="1"/>
</dbReference>
<reference evidence="4" key="1">
    <citation type="journal article" date="2021" name="bioRxiv">
        <title>Whole Genome Assembly and Annotation of Northern Wild Rice, Zizania palustris L., Supports a Whole Genome Duplication in the Zizania Genus.</title>
        <authorList>
            <person name="Haas M."/>
            <person name="Kono T."/>
            <person name="Macchietto M."/>
            <person name="Millas R."/>
            <person name="McGilp L."/>
            <person name="Shao M."/>
            <person name="Duquette J."/>
            <person name="Hirsch C.N."/>
            <person name="Kimball J."/>
        </authorList>
    </citation>
    <scope>NUCLEOTIDE SEQUENCE</scope>
    <source>
        <tissue evidence="4">Fresh leaf tissue</tissue>
    </source>
</reference>
<keyword evidence="1" id="KW-0103">Bromodomain</keyword>
<evidence type="ECO:0000256" key="1">
    <source>
        <dbReference type="PROSITE-ProRule" id="PRU00035"/>
    </source>
</evidence>
<keyword evidence="5" id="KW-1185">Reference proteome</keyword>
<dbReference type="AlphaFoldDB" id="A0A8J5VZ56"/>
<name>A0A8J5VZ56_ZIZPA</name>
<protein>
    <recommendedName>
        <fullName evidence="3">Bromo domain-containing protein</fullName>
    </recommendedName>
</protein>
<accession>A0A8J5VZ56</accession>
<feature type="compositionally biased region" description="Polar residues" evidence="2">
    <location>
        <begin position="170"/>
        <end position="197"/>
    </location>
</feature>
<feature type="region of interest" description="Disordered" evidence="2">
    <location>
        <begin position="301"/>
        <end position="392"/>
    </location>
</feature>
<feature type="region of interest" description="Disordered" evidence="2">
    <location>
        <begin position="127"/>
        <end position="197"/>
    </location>
</feature>
<dbReference type="InterPro" id="IPR001487">
    <property type="entry name" value="Bromodomain"/>
</dbReference>
<dbReference type="CDD" id="cd04369">
    <property type="entry name" value="Bromodomain"/>
    <property type="match status" value="1"/>
</dbReference>
<evidence type="ECO:0000313" key="4">
    <source>
        <dbReference type="EMBL" id="KAG8080101.1"/>
    </source>
</evidence>
<reference evidence="4" key="2">
    <citation type="submission" date="2021-02" db="EMBL/GenBank/DDBJ databases">
        <authorList>
            <person name="Kimball J.A."/>
            <person name="Haas M.W."/>
            <person name="Macchietto M."/>
            <person name="Kono T."/>
            <person name="Duquette J."/>
            <person name="Shao M."/>
        </authorList>
    </citation>
    <scope>NUCLEOTIDE SEQUENCE</scope>
    <source>
        <tissue evidence="4">Fresh leaf tissue</tissue>
    </source>
</reference>
<dbReference type="Proteomes" id="UP000729402">
    <property type="component" value="Unassembled WGS sequence"/>
</dbReference>
<dbReference type="EMBL" id="JAAALK010000282">
    <property type="protein sequence ID" value="KAG8080101.1"/>
    <property type="molecule type" value="Genomic_DNA"/>
</dbReference>
<proteinExistence type="predicted"/>
<sequence>MVVAVVGGGVKKEEEEEVEAGCCRGGGGVGWGTWEELVLGSAVLRHGAGGDSRGVEWGAVASELRSRSPYAFSPEECEAKFAEIQARYASCNAWFDELRKQRLAKLRSDLKKSEKFIGSLQSMIKSLSNSKHDDDNSEYHTSHTESCSHNENIADINSSSKELSKDRSSAASFTEEASNSQKSQQVQQHDTDSIQVNNTSAETLLKPLVEKKRKRARYKKMIRRHIDFRILHSKIKSGAIASTKELLRDMLLFVNNVLAFYPKATLEHMAAVELRNVAFKTVQQSSSLLSKSCGVAGIPSAPLVKKNTQPAQPGSNGPRDAKKSKVSSREAASTVKQVKGSRGDSSVTNNVKTIQRGAPAKKRGVGRPPKNGQKGAAAQQDSPNIVKKRSRR</sequence>
<feature type="compositionally biased region" description="Basic and acidic residues" evidence="2">
    <location>
        <begin position="130"/>
        <end position="148"/>
    </location>
</feature>
<gene>
    <name evidence="4" type="ORF">GUJ93_ZPchr0007g3321</name>
</gene>
<dbReference type="PROSITE" id="PS50014">
    <property type="entry name" value="BROMODOMAIN_2"/>
    <property type="match status" value="1"/>
</dbReference>
<dbReference type="PANTHER" id="PTHR37888:SF4">
    <property type="entry name" value="OS07G0565300 PROTEIN"/>
    <property type="match status" value="1"/>
</dbReference>
<feature type="compositionally biased region" description="Polar residues" evidence="2">
    <location>
        <begin position="343"/>
        <end position="353"/>
    </location>
</feature>
<feature type="domain" description="Bromo" evidence="3">
    <location>
        <begin position="196"/>
        <end position="268"/>
    </location>
</feature>